<dbReference type="InterPro" id="IPR003593">
    <property type="entry name" value="AAA+_ATPase"/>
</dbReference>
<dbReference type="InterPro" id="IPR003959">
    <property type="entry name" value="ATPase_AAA_core"/>
</dbReference>
<dbReference type="PANTHER" id="PTHR23077">
    <property type="entry name" value="AAA-FAMILY ATPASE"/>
    <property type="match status" value="1"/>
</dbReference>
<dbReference type="Pfam" id="PF17862">
    <property type="entry name" value="AAA_lid_3"/>
    <property type="match status" value="2"/>
</dbReference>
<dbReference type="InterPro" id="IPR004201">
    <property type="entry name" value="Cdc48_dom2"/>
</dbReference>
<dbReference type="GO" id="GO:0005634">
    <property type="term" value="C:nucleus"/>
    <property type="evidence" value="ECO:0007669"/>
    <property type="project" value="TreeGrafter"/>
</dbReference>
<dbReference type="FunFam" id="2.40.40.20:FF:000003">
    <property type="entry name" value="Transitional endoplasmic reticulum ATPase"/>
    <property type="match status" value="1"/>
</dbReference>
<keyword evidence="1" id="KW-0547">Nucleotide-binding</keyword>
<feature type="domain" description="CDC48 N-terminal subdomain" evidence="5">
    <location>
        <begin position="15"/>
        <end position="96"/>
    </location>
</feature>
<name>A0A8S1WFW3_PAROT</name>
<accession>A0A8S1WFW3</accession>
<dbReference type="FunFam" id="3.40.50.300:FF:000012">
    <property type="entry name" value="Transitional endoplasmic reticulum ATPase"/>
    <property type="match status" value="1"/>
</dbReference>
<dbReference type="InterPro" id="IPR003338">
    <property type="entry name" value="CDC4_N-term_subdom"/>
</dbReference>
<comment type="caution">
    <text evidence="6">The sequence shown here is derived from an EMBL/GenBank/DDBJ whole genome shotgun (WGS) entry which is preliminary data.</text>
</comment>
<dbReference type="SMART" id="SM01073">
    <property type="entry name" value="CDC48_N"/>
    <property type="match status" value="1"/>
</dbReference>
<evidence type="ECO:0000259" key="4">
    <source>
        <dbReference type="SMART" id="SM01072"/>
    </source>
</evidence>
<organism evidence="6 7">
    <name type="scientific">Paramecium octaurelia</name>
    <dbReference type="NCBI Taxonomy" id="43137"/>
    <lineage>
        <taxon>Eukaryota</taxon>
        <taxon>Sar</taxon>
        <taxon>Alveolata</taxon>
        <taxon>Ciliophora</taxon>
        <taxon>Intramacronucleata</taxon>
        <taxon>Oligohymenophorea</taxon>
        <taxon>Peniculida</taxon>
        <taxon>Parameciidae</taxon>
        <taxon>Paramecium</taxon>
    </lineage>
</organism>
<evidence type="ECO:0000259" key="3">
    <source>
        <dbReference type="SMART" id="SM00382"/>
    </source>
</evidence>
<keyword evidence="2" id="KW-0067">ATP-binding</keyword>
<protein>
    <submittedName>
        <fullName evidence="6">Uncharacterized protein</fullName>
    </submittedName>
</protein>
<evidence type="ECO:0000256" key="2">
    <source>
        <dbReference type="ARBA" id="ARBA00022840"/>
    </source>
</evidence>
<dbReference type="GO" id="GO:0031593">
    <property type="term" value="F:polyubiquitin modification-dependent protein binding"/>
    <property type="evidence" value="ECO:0007669"/>
    <property type="project" value="TreeGrafter"/>
</dbReference>
<gene>
    <name evidence="6" type="ORF">POCTA_138.1.T0900113</name>
</gene>
<keyword evidence="7" id="KW-1185">Reference proteome</keyword>
<dbReference type="Proteomes" id="UP000683925">
    <property type="component" value="Unassembled WGS sequence"/>
</dbReference>
<dbReference type="GO" id="GO:0030970">
    <property type="term" value="P:retrograde protein transport, ER to cytosol"/>
    <property type="evidence" value="ECO:0007669"/>
    <property type="project" value="TreeGrafter"/>
</dbReference>
<dbReference type="OMA" id="ACIFFIN"/>
<dbReference type="GO" id="GO:0016887">
    <property type="term" value="F:ATP hydrolysis activity"/>
    <property type="evidence" value="ECO:0007669"/>
    <property type="project" value="InterPro"/>
</dbReference>
<feature type="domain" description="AAA+ ATPase" evidence="3">
    <location>
        <begin position="235"/>
        <end position="371"/>
    </location>
</feature>
<sequence>MYPASILNLAKVNNRLLVCESTADDNSVVQLCQDKLNQLKLFKGDIVLLEGKNNKKTVAVALSNRQDKETVHMNSVIRKNLGIQIGDFITIQPTASLPQLTKVHILPFQDSISGINEKNITQNYLIPYFNDAYRPISKGDCFVVKMAKDIEFKIIATEPEDMGVVGPKTIIYTEGGTIKREIENKEQFDNQTDENSVLNGYGSIGGMNKQLAIIKTIVELQLRNPSILKASGLQTINGLLISGASGSGKTLIVKALAVETGACIFFINGSELVCRKQEEAEDILNKIFRNAEQNTPAIILIQDIDCIALKKGEGKSQMDRRLLSQLIKIMDHLKGGENLIVIGETNRPDCIDPALKRFDRFDKEIELGVPNEDERMEILKIHTKKMKLAQDIDLAYIAKATRGFVGGDIAALCKQSVLQCLKDKMDYLNMDNQQLDDMTKEIITVTNENFISALRTMKLNDLNKHSIEVPNLRWEDIGDLQDIKKQLQEIVTLKQKYSKGLKQFGLQFSKNIILYGPSGCRKKSLAKALAGENSMNLIQIKRPLSSHYLKEVFNLAKQLQPCILLFDQIDLFFKKQSTDDIQDVQLNQLFISELDDIFNEDHLFFIGTSSKPDIQDDIRLKERFNSFIYVGLPEFQARVIEFKINLKNTPISQDVHLNSLASFTDGFSCYDIKQVCQNAKKAALKEMIDAQKNAKGTPQNYSLDSFPQITRQHFEISLQQTQKSYTYHQIQQIQAYKKQIVQQQNCKNEDFQWPATSSKDNQMYDYQEDNC</sequence>
<proteinExistence type="predicted"/>
<dbReference type="Pfam" id="PF02359">
    <property type="entry name" value="CDC48_N"/>
    <property type="match status" value="1"/>
</dbReference>
<dbReference type="InterPro" id="IPR050168">
    <property type="entry name" value="AAA_ATPase_domain"/>
</dbReference>
<dbReference type="EMBL" id="CAJJDP010000089">
    <property type="protein sequence ID" value="CAD8187480.1"/>
    <property type="molecule type" value="Genomic_DNA"/>
</dbReference>
<dbReference type="AlphaFoldDB" id="A0A8S1WFW3"/>
<dbReference type="PANTHER" id="PTHR23077:SF171">
    <property type="entry name" value="NUCLEAR VALOSIN-CONTAINING PROTEIN-LIKE"/>
    <property type="match status" value="1"/>
</dbReference>
<dbReference type="SMART" id="SM01072">
    <property type="entry name" value="CDC48_2"/>
    <property type="match status" value="1"/>
</dbReference>
<dbReference type="InterPro" id="IPR041569">
    <property type="entry name" value="AAA_lid_3"/>
</dbReference>
<dbReference type="GO" id="GO:0034098">
    <property type="term" value="C:VCP-NPL4-UFD1 AAA ATPase complex"/>
    <property type="evidence" value="ECO:0007669"/>
    <property type="project" value="TreeGrafter"/>
</dbReference>
<dbReference type="GO" id="GO:0051228">
    <property type="term" value="P:mitotic spindle disassembly"/>
    <property type="evidence" value="ECO:0007669"/>
    <property type="project" value="TreeGrafter"/>
</dbReference>
<dbReference type="GO" id="GO:0005524">
    <property type="term" value="F:ATP binding"/>
    <property type="evidence" value="ECO:0007669"/>
    <property type="project" value="UniProtKB-KW"/>
</dbReference>
<dbReference type="OrthoDB" id="300698at2759"/>
<feature type="domain" description="AAA+ ATPase" evidence="3">
    <location>
        <begin position="508"/>
        <end position="634"/>
    </location>
</feature>
<dbReference type="SMART" id="SM00382">
    <property type="entry name" value="AAA"/>
    <property type="match status" value="2"/>
</dbReference>
<evidence type="ECO:0000256" key="1">
    <source>
        <dbReference type="ARBA" id="ARBA00022741"/>
    </source>
</evidence>
<dbReference type="FunFam" id="3.10.330.10:FF:000001">
    <property type="entry name" value="Cell division control 48"/>
    <property type="match status" value="1"/>
</dbReference>
<evidence type="ECO:0000313" key="7">
    <source>
        <dbReference type="Proteomes" id="UP000683925"/>
    </source>
</evidence>
<evidence type="ECO:0000259" key="5">
    <source>
        <dbReference type="SMART" id="SM01073"/>
    </source>
</evidence>
<dbReference type="GO" id="GO:0005829">
    <property type="term" value="C:cytosol"/>
    <property type="evidence" value="ECO:0007669"/>
    <property type="project" value="TreeGrafter"/>
</dbReference>
<feature type="domain" description="CDC48" evidence="4">
    <location>
        <begin position="119"/>
        <end position="180"/>
    </location>
</feature>
<reference evidence="6" key="1">
    <citation type="submission" date="2021-01" db="EMBL/GenBank/DDBJ databases">
        <authorList>
            <consortium name="Genoscope - CEA"/>
            <person name="William W."/>
        </authorList>
    </citation>
    <scope>NUCLEOTIDE SEQUENCE</scope>
</reference>
<evidence type="ECO:0000313" key="6">
    <source>
        <dbReference type="EMBL" id="CAD8187480.1"/>
    </source>
</evidence>
<dbReference type="Pfam" id="PF00004">
    <property type="entry name" value="AAA"/>
    <property type="match status" value="2"/>
</dbReference>
<dbReference type="GO" id="GO:0097352">
    <property type="term" value="P:autophagosome maturation"/>
    <property type="evidence" value="ECO:0007669"/>
    <property type="project" value="TreeGrafter"/>
</dbReference>